<gene>
    <name evidence="2" type="ORF">NIES2135_17770</name>
</gene>
<dbReference type="EMBL" id="AP018203">
    <property type="protein sequence ID" value="BAY54957.1"/>
    <property type="molecule type" value="Genomic_DNA"/>
</dbReference>
<dbReference type="Proteomes" id="UP000217895">
    <property type="component" value="Chromosome"/>
</dbReference>
<protein>
    <submittedName>
        <fullName evidence="2">Uncharacterized protein</fullName>
    </submittedName>
</protein>
<feature type="region of interest" description="Disordered" evidence="1">
    <location>
        <begin position="251"/>
        <end position="298"/>
    </location>
</feature>
<keyword evidence="3" id="KW-1185">Reference proteome</keyword>
<feature type="compositionally biased region" description="Polar residues" evidence="1">
    <location>
        <begin position="265"/>
        <end position="276"/>
    </location>
</feature>
<organism evidence="2 3">
    <name type="scientific">Leptolyngbya boryana NIES-2135</name>
    <dbReference type="NCBI Taxonomy" id="1973484"/>
    <lineage>
        <taxon>Bacteria</taxon>
        <taxon>Bacillati</taxon>
        <taxon>Cyanobacteriota</taxon>
        <taxon>Cyanophyceae</taxon>
        <taxon>Leptolyngbyales</taxon>
        <taxon>Leptolyngbyaceae</taxon>
        <taxon>Leptolyngbya group</taxon>
        <taxon>Leptolyngbya</taxon>
    </lineage>
</organism>
<name>A0A1Z4JEQ7_LEPBY</name>
<sequence length="298" mass="31131">MKIMRGSSSRYWLARLRPLARPVFWAPSIALMLLGLFAWEFFSRQEFISSFGSASSDGELSAEDQAIGADIDSLSLLMSDIRALPKTELVQTSIQATPQQPTPTQATTNRLFAAPPSATPESSQPAPAESLNRQGVFGVFRSALSTQLGVNSAIAAVDPTTPAPLPPNQLQAAISKLATTTSPQVAQTLIEGTARLDTPINAAPRSTTNSFSALVEGSQPIPAGVPPVVTAPLVIAPPAAPTYAPIPTVTAAPLPQQPTPDLGTVPSNPELNQQPFTAPRSIPGRVLGGGNINTFSNP</sequence>
<dbReference type="AlphaFoldDB" id="A0A1Z4JEQ7"/>
<evidence type="ECO:0000256" key="1">
    <source>
        <dbReference type="SAM" id="MobiDB-lite"/>
    </source>
</evidence>
<evidence type="ECO:0000313" key="2">
    <source>
        <dbReference type="EMBL" id="BAY54957.1"/>
    </source>
</evidence>
<proteinExistence type="predicted"/>
<reference evidence="2 3" key="1">
    <citation type="submission" date="2017-06" db="EMBL/GenBank/DDBJ databases">
        <title>Genome sequencing of cyanobaciteial culture collection at National Institute for Environmental Studies (NIES).</title>
        <authorList>
            <person name="Hirose Y."/>
            <person name="Shimura Y."/>
            <person name="Fujisawa T."/>
            <person name="Nakamura Y."/>
            <person name="Kawachi M."/>
        </authorList>
    </citation>
    <scope>NUCLEOTIDE SEQUENCE [LARGE SCALE GENOMIC DNA]</scope>
    <source>
        <strain evidence="2 3">NIES-2135</strain>
    </source>
</reference>
<evidence type="ECO:0000313" key="3">
    <source>
        <dbReference type="Proteomes" id="UP000217895"/>
    </source>
</evidence>
<accession>A0A1Z4JEQ7</accession>